<geneLocation type="plasmid" evidence="3">
    <name>do28_1 dna</name>
</geneLocation>
<dbReference type="Proteomes" id="UP000425960">
    <property type="component" value="Plasmid Do28_1"/>
</dbReference>
<proteinExistence type="predicted"/>
<keyword evidence="1" id="KW-0175">Coiled coil</keyword>
<keyword evidence="2" id="KW-0614">Plasmid</keyword>
<dbReference type="EMBL" id="AP021877">
    <property type="protein sequence ID" value="BBO86728.1"/>
    <property type="molecule type" value="Genomic_DNA"/>
</dbReference>
<feature type="coiled-coil region" evidence="1">
    <location>
        <begin position="3"/>
        <end position="37"/>
    </location>
</feature>
<evidence type="ECO:0000256" key="1">
    <source>
        <dbReference type="SAM" id="Coils"/>
    </source>
</evidence>
<dbReference type="KEGG" id="dov:DSCO28_72940"/>
<reference evidence="2 3" key="1">
    <citation type="submission" date="2019-11" db="EMBL/GenBank/DDBJ databases">
        <title>Comparative genomics of hydrocarbon-degrading Desulfosarcina strains.</title>
        <authorList>
            <person name="Watanabe M."/>
            <person name="Kojima H."/>
            <person name="Fukui M."/>
        </authorList>
    </citation>
    <scope>NUCLEOTIDE SEQUENCE [LARGE SCALE GENOMIC DNA]</scope>
    <source>
        <strain evidence="2 3">28bB2T</strain>
        <plasmid evidence="3">do28_1 dna</plasmid>
    </source>
</reference>
<dbReference type="AlphaFoldDB" id="A0A5K8A2T8"/>
<accession>A0A5K8A2T8</accession>
<name>A0A5K8A2T8_9BACT</name>
<sequence length="95" mass="10889">MAKDIKSKKIDDLERRIKQLQAQKSAEEARLKKKKRADDTRKKVLVGALILEKSEKEGTMDELLKQLDGFLVRKNDRILFGLSEQQSPPPKPSES</sequence>
<gene>
    <name evidence="2" type="ORF">DSCO28_72940</name>
</gene>
<organism evidence="2 3">
    <name type="scientific">Desulfosarcina ovata subsp. sediminis</name>
    <dbReference type="NCBI Taxonomy" id="885957"/>
    <lineage>
        <taxon>Bacteria</taxon>
        <taxon>Pseudomonadati</taxon>
        <taxon>Thermodesulfobacteriota</taxon>
        <taxon>Desulfobacteria</taxon>
        <taxon>Desulfobacterales</taxon>
        <taxon>Desulfosarcinaceae</taxon>
        <taxon>Desulfosarcina</taxon>
    </lineage>
</organism>
<evidence type="ECO:0000313" key="3">
    <source>
        <dbReference type="Proteomes" id="UP000425960"/>
    </source>
</evidence>
<evidence type="ECO:0000313" key="2">
    <source>
        <dbReference type="EMBL" id="BBO86728.1"/>
    </source>
</evidence>
<dbReference type="RefSeq" id="WP_155326312.1">
    <property type="nucleotide sequence ID" value="NZ_AP021877.1"/>
</dbReference>
<protein>
    <recommendedName>
        <fullName evidence="4">Mobilization protein</fullName>
    </recommendedName>
</protein>
<evidence type="ECO:0008006" key="4">
    <source>
        <dbReference type="Google" id="ProtNLM"/>
    </source>
</evidence>